<dbReference type="EMBL" id="AF115102">
    <property type="protein sequence ID" value="AAD44065.1"/>
    <property type="molecule type" value="Genomic_DNA"/>
</dbReference>
<sequence length="55" mass="6468">MSIKPPEPKPCSCHKDIDINALINDIEWDDWVDEVLEYINKWVNKDKADVEVLDK</sequence>
<dbReference type="Proteomes" id="UP000001756">
    <property type="component" value="Segment"/>
</dbReference>
<evidence type="ECO:0000313" key="1">
    <source>
        <dbReference type="EMBL" id="AAD44065.1"/>
    </source>
</evidence>
<organism evidence="1 2">
    <name type="scientific">Streptococcus phage Sfi19</name>
    <dbReference type="NCBI Taxonomy" id="2905685"/>
    <lineage>
        <taxon>Viruses</taxon>
        <taxon>Duplodnaviria</taxon>
        <taxon>Heunggongvirae</taxon>
        <taxon>Uroviricota</taxon>
        <taxon>Caudoviricetes</taxon>
        <taxon>Aliceevansviridae</taxon>
        <taxon>Moineauvirus</taxon>
        <taxon>Moineauvirus CHPC919</taxon>
        <taxon>Moineauvirus Sfi19</taxon>
    </lineage>
</organism>
<evidence type="ECO:0000313" key="2">
    <source>
        <dbReference type="Proteomes" id="UP000001756"/>
    </source>
</evidence>
<accession>Q9XJV4</accession>
<keyword evidence="2" id="KW-1185">Reference proteome</keyword>
<name>Q9XJV4_9CAUD</name>
<proteinExistence type="predicted"/>
<gene>
    <name evidence="1" type="primary">orf88</name>
</gene>
<dbReference type="KEGG" id="vg:1262068"/>
<reference evidence="1 2" key="1">
    <citation type="journal article" date="1998" name="Virology">
        <title>Evolution of Streptococcus thermophilus bacteriophage genomes by modular exchanges followed by point mutations and small deletions and insertions.</title>
        <authorList>
            <person name="Desiere F."/>
            <person name="Lucchini S."/>
            <person name="Brussow H."/>
        </authorList>
    </citation>
    <scope>NUCLEOTIDE SEQUENCE</scope>
</reference>
<dbReference type="OrthoDB" id="27403at10239"/>
<protein>
    <submittedName>
        <fullName evidence="1">Orf88 gp</fullName>
    </submittedName>
</protein>
<dbReference type="RefSeq" id="NP_049946.1">
    <property type="nucleotide sequence ID" value="NC_000871.1"/>
</dbReference>